<sequence>MNLASRTTRITPSPTLQLSATVKALVAQGQQVFDFTAGEPSLDSPEEAKEAAYQAIRSGFTKYTAVTGIDDLKEAIIEKFQRDQGLTYSKSQILVSCGAKHTLFNLALALFEAGDEVIIPAPYWVSYPEQILVADAKPVFLPTSESSGYAIDVKALESAVTDRTKAIILNSPCNPTGSMYDRKTLEGIAQIALQHDLLIISDEIYEKMVYDRHQHHSIASLGTDIAKNTIIVNGVSKTYSMTGWRIGYAAGPETLIKAMGDIQSQSTSNPSSISQKAAVGAIRGADAFIEHMVKELDMRRKAIVEGLNRIPGIHCPMPAGAFYAFPSVAQLLGRRFKGESLSTPLAFANFFLKEAQVACVPGEPFGSPTHLRFSYTGTLEVIEEGLQHLTEAVAKLE</sequence>
<dbReference type="InterPro" id="IPR050596">
    <property type="entry name" value="AspAT/PAT-like"/>
</dbReference>
<name>A0AA96GMS3_9BACT</name>
<keyword evidence="9" id="KW-1185">Reference proteome</keyword>
<dbReference type="GO" id="GO:0030170">
    <property type="term" value="F:pyridoxal phosphate binding"/>
    <property type="evidence" value="ECO:0007669"/>
    <property type="project" value="InterPro"/>
</dbReference>
<comment type="similarity">
    <text evidence="2 6">Belongs to the class-I pyridoxal-phosphate-dependent aminotransferase family.</text>
</comment>
<reference evidence="8 9" key="1">
    <citation type="submission" date="2023-01" db="EMBL/GenBank/DDBJ databases">
        <title>Cultivation and genomic characterization of new, ubiquitous marine nitrite-oxidizing bacteria from the Nitrospirales.</title>
        <authorList>
            <person name="Mueller A.J."/>
            <person name="Daebeler A."/>
            <person name="Herbold C.W."/>
            <person name="Kirkegaard R.H."/>
            <person name="Daims H."/>
        </authorList>
    </citation>
    <scope>NUCLEOTIDE SEQUENCE [LARGE SCALE GENOMIC DNA]</scope>
    <source>
        <strain evidence="8 9">DK</strain>
    </source>
</reference>
<dbReference type="Pfam" id="PF00155">
    <property type="entry name" value="Aminotran_1_2"/>
    <property type="match status" value="1"/>
</dbReference>
<proteinExistence type="inferred from homology"/>
<dbReference type="EC" id="2.6.1.-" evidence="6"/>
<feature type="domain" description="Aminotransferase class I/classII large" evidence="7">
    <location>
        <begin position="31"/>
        <end position="389"/>
    </location>
</feature>
<dbReference type="KEGG" id="nneo:PQG83_06020"/>
<evidence type="ECO:0000256" key="3">
    <source>
        <dbReference type="ARBA" id="ARBA00022576"/>
    </source>
</evidence>
<dbReference type="GO" id="GO:0006520">
    <property type="term" value="P:amino acid metabolic process"/>
    <property type="evidence" value="ECO:0007669"/>
    <property type="project" value="InterPro"/>
</dbReference>
<comment type="cofactor">
    <cofactor evidence="1 6">
        <name>pyridoxal 5'-phosphate</name>
        <dbReference type="ChEBI" id="CHEBI:597326"/>
    </cofactor>
</comment>
<dbReference type="GO" id="GO:0008483">
    <property type="term" value="F:transaminase activity"/>
    <property type="evidence" value="ECO:0007669"/>
    <property type="project" value="UniProtKB-KW"/>
</dbReference>
<keyword evidence="5" id="KW-0663">Pyridoxal phosphate</keyword>
<evidence type="ECO:0000259" key="7">
    <source>
        <dbReference type="Pfam" id="PF00155"/>
    </source>
</evidence>
<dbReference type="SUPFAM" id="SSF53383">
    <property type="entry name" value="PLP-dependent transferases"/>
    <property type="match status" value="1"/>
</dbReference>
<keyword evidence="3 6" id="KW-0032">Aminotransferase</keyword>
<dbReference type="InterPro" id="IPR015421">
    <property type="entry name" value="PyrdxlP-dep_Trfase_major"/>
</dbReference>
<dbReference type="Proteomes" id="UP001302494">
    <property type="component" value="Chromosome"/>
</dbReference>
<dbReference type="InterPro" id="IPR015424">
    <property type="entry name" value="PyrdxlP-dep_Trfase"/>
</dbReference>
<keyword evidence="4 6" id="KW-0808">Transferase</keyword>
<protein>
    <recommendedName>
        <fullName evidence="6">Aminotransferase</fullName>
        <ecNumber evidence="6">2.6.1.-</ecNumber>
    </recommendedName>
</protein>
<dbReference type="Gene3D" id="3.40.640.10">
    <property type="entry name" value="Type I PLP-dependent aspartate aminotransferase-like (Major domain)"/>
    <property type="match status" value="1"/>
</dbReference>
<organism evidence="8 9">
    <name type="scientific">Candidatus Nitrospira neomarina</name>
    <dbReference type="NCBI Taxonomy" id="3020899"/>
    <lineage>
        <taxon>Bacteria</taxon>
        <taxon>Pseudomonadati</taxon>
        <taxon>Nitrospirota</taxon>
        <taxon>Nitrospiria</taxon>
        <taxon>Nitrospirales</taxon>
        <taxon>Nitrospiraceae</taxon>
        <taxon>Nitrospira</taxon>
    </lineage>
</organism>
<dbReference type="FunFam" id="3.40.640.10:FF:000033">
    <property type="entry name" value="Aspartate aminotransferase"/>
    <property type="match status" value="1"/>
</dbReference>
<dbReference type="PANTHER" id="PTHR46383:SF1">
    <property type="entry name" value="ASPARTATE AMINOTRANSFERASE"/>
    <property type="match status" value="1"/>
</dbReference>
<dbReference type="PANTHER" id="PTHR46383">
    <property type="entry name" value="ASPARTATE AMINOTRANSFERASE"/>
    <property type="match status" value="1"/>
</dbReference>
<evidence type="ECO:0000313" key="8">
    <source>
        <dbReference type="EMBL" id="WNM63310.1"/>
    </source>
</evidence>
<dbReference type="AlphaFoldDB" id="A0AA96GMS3"/>
<dbReference type="PROSITE" id="PS00105">
    <property type="entry name" value="AA_TRANSFER_CLASS_1"/>
    <property type="match status" value="1"/>
</dbReference>
<gene>
    <name evidence="8" type="ORF">PQG83_06020</name>
</gene>
<dbReference type="EMBL" id="CP116968">
    <property type="protein sequence ID" value="WNM63310.1"/>
    <property type="molecule type" value="Genomic_DNA"/>
</dbReference>
<dbReference type="InterPro" id="IPR004839">
    <property type="entry name" value="Aminotransferase_I/II_large"/>
</dbReference>
<dbReference type="RefSeq" id="WP_312747809.1">
    <property type="nucleotide sequence ID" value="NZ_CP116968.1"/>
</dbReference>
<evidence type="ECO:0000256" key="5">
    <source>
        <dbReference type="ARBA" id="ARBA00022898"/>
    </source>
</evidence>
<accession>A0AA96GMS3</accession>
<dbReference type="InterPro" id="IPR004838">
    <property type="entry name" value="NHTrfase_class1_PyrdxlP-BS"/>
</dbReference>
<dbReference type="Gene3D" id="3.90.1150.10">
    <property type="entry name" value="Aspartate Aminotransferase, domain 1"/>
    <property type="match status" value="1"/>
</dbReference>
<dbReference type="CDD" id="cd00609">
    <property type="entry name" value="AAT_like"/>
    <property type="match status" value="1"/>
</dbReference>
<evidence type="ECO:0000256" key="1">
    <source>
        <dbReference type="ARBA" id="ARBA00001933"/>
    </source>
</evidence>
<evidence type="ECO:0000256" key="6">
    <source>
        <dbReference type="RuleBase" id="RU000481"/>
    </source>
</evidence>
<evidence type="ECO:0000313" key="9">
    <source>
        <dbReference type="Proteomes" id="UP001302494"/>
    </source>
</evidence>
<dbReference type="PRINTS" id="PR00753">
    <property type="entry name" value="ACCSYNTHASE"/>
</dbReference>
<evidence type="ECO:0000256" key="4">
    <source>
        <dbReference type="ARBA" id="ARBA00022679"/>
    </source>
</evidence>
<evidence type="ECO:0000256" key="2">
    <source>
        <dbReference type="ARBA" id="ARBA00007441"/>
    </source>
</evidence>
<dbReference type="InterPro" id="IPR015422">
    <property type="entry name" value="PyrdxlP-dep_Trfase_small"/>
</dbReference>